<feature type="compositionally biased region" description="Low complexity" evidence="1">
    <location>
        <begin position="230"/>
        <end position="258"/>
    </location>
</feature>
<accession>S7QIJ4</accession>
<dbReference type="Proteomes" id="UP000030669">
    <property type="component" value="Unassembled WGS sequence"/>
</dbReference>
<feature type="compositionally biased region" description="Low complexity" evidence="1">
    <location>
        <begin position="274"/>
        <end position="286"/>
    </location>
</feature>
<feature type="region of interest" description="Disordered" evidence="1">
    <location>
        <begin position="419"/>
        <end position="594"/>
    </location>
</feature>
<feature type="compositionally biased region" description="Basic residues" evidence="1">
    <location>
        <begin position="150"/>
        <end position="159"/>
    </location>
</feature>
<reference evidence="2 3" key="1">
    <citation type="journal article" date="2012" name="Science">
        <title>The Paleozoic origin of enzymatic lignin decomposition reconstructed from 31 fungal genomes.</title>
        <authorList>
            <person name="Floudas D."/>
            <person name="Binder M."/>
            <person name="Riley R."/>
            <person name="Barry K."/>
            <person name="Blanchette R.A."/>
            <person name="Henrissat B."/>
            <person name="Martinez A.T."/>
            <person name="Otillar R."/>
            <person name="Spatafora J.W."/>
            <person name="Yadav J.S."/>
            <person name="Aerts A."/>
            <person name="Benoit I."/>
            <person name="Boyd A."/>
            <person name="Carlson A."/>
            <person name="Copeland A."/>
            <person name="Coutinho P.M."/>
            <person name="de Vries R.P."/>
            <person name="Ferreira P."/>
            <person name="Findley K."/>
            <person name="Foster B."/>
            <person name="Gaskell J."/>
            <person name="Glotzer D."/>
            <person name="Gorecki P."/>
            <person name="Heitman J."/>
            <person name="Hesse C."/>
            <person name="Hori C."/>
            <person name="Igarashi K."/>
            <person name="Jurgens J.A."/>
            <person name="Kallen N."/>
            <person name="Kersten P."/>
            <person name="Kohler A."/>
            <person name="Kuees U."/>
            <person name="Kumar T.K.A."/>
            <person name="Kuo A."/>
            <person name="LaButti K."/>
            <person name="Larrondo L.F."/>
            <person name="Lindquist E."/>
            <person name="Ling A."/>
            <person name="Lombard V."/>
            <person name="Lucas S."/>
            <person name="Lundell T."/>
            <person name="Martin R."/>
            <person name="McLaughlin D.J."/>
            <person name="Morgenstern I."/>
            <person name="Morin E."/>
            <person name="Murat C."/>
            <person name="Nagy L.G."/>
            <person name="Nolan M."/>
            <person name="Ohm R.A."/>
            <person name="Patyshakuliyeva A."/>
            <person name="Rokas A."/>
            <person name="Ruiz-Duenas F.J."/>
            <person name="Sabat G."/>
            <person name="Salamov A."/>
            <person name="Samejima M."/>
            <person name="Schmutz J."/>
            <person name="Slot J.C."/>
            <person name="St John F."/>
            <person name="Stenlid J."/>
            <person name="Sun H."/>
            <person name="Sun S."/>
            <person name="Syed K."/>
            <person name="Tsang A."/>
            <person name="Wiebenga A."/>
            <person name="Young D."/>
            <person name="Pisabarro A."/>
            <person name="Eastwood D.C."/>
            <person name="Martin F."/>
            <person name="Cullen D."/>
            <person name="Grigoriev I.V."/>
            <person name="Hibbett D.S."/>
        </authorList>
    </citation>
    <scope>NUCLEOTIDE SEQUENCE [LARGE SCALE GENOMIC DNA]</scope>
    <source>
        <strain evidence="2 3">ATCC 11539</strain>
    </source>
</reference>
<feature type="compositionally biased region" description="Basic and acidic residues" evidence="1">
    <location>
        <begin position="367"/>
        <end position="377"/>
    </location>
</feature>
<feature type="compositionally biased region" description="Basic and acidic residues" evidence="1">
    <location>
        <begin position="489"/>
        <end position="505"/>
    </location>
</feature>
<feature type="compositionally biased region" description="Polar residues" evidence="1">
    <location>
        <begin position="122"/>
        <end position="134"/>
    </location>
</feature>
<dbReference type="AlphaFoldDB" id="S7QIJ4"/>
<evidence type="ECO:0000313" key="3">
    <source>
        <dbReference type="Proteomes" id="UP000030669"/>
    </source>
</evidence>
<organism evidence="2 3">
    <name type="scientific">Gloeophyllum trabeum (strain ATCC 11539 / FP-39264 / Madison 617)</name>
    <name type="common">Brown rot fungus</name>
    <dbReference type="NCBI Taxonomy" id="670483"/>
    <lineage>
        <taxon>Eukaryota</taxon>
        <taxon>Fungi</taxon>
        <taxon>Dikarya</taxon>
        <taxon>Basidiomycota</taxon>
        <taxon>Agaricomycotina</taxon>
        <taxon>Agaricomycetes</taxon>
        <taxon>Gloeophyllales</taxon>
        <taxon>Gloeophyllaceae</taxon>
        <taxon>Gloeophyllum</taxon>
    </lineage>
</organism>
<proteinExistence type="predicted"/>
<dbReference type="KEGG" id="gtr:GLOTRDRAFT_119367"/>
<feature type="compositionally biased region" description="Polar residues" evidence="1">
    <location>
        <begin position="44"/>
        <end position="54"/>
    </location>
</feature>
<feature type="region of interest" description="Disordered" evidence="1">
    <location>
        <begin position="38"/>
        <end position="377"/>
    </location>
</feature>
<dbReference type="GeneID" id="19300552"/>
<evidence type="ECO:0000313" key="2">
    <source>
        <dbReference type="EMBL" id="EPQ59093.1"/>
    </source>
</evidence>
<dbReference type="OrthoDB" id="3260940at2759"/>
<gene>
    <name evidence="2" type="ORF">GLOTRDRAFT_119367</name>
</gene>
<feature type="compositionally biased region" description="Low complexity" evidence="1">
    <location>
        <begin position="349"/>
        <end position="360"/>
    </location>
</feature>
<feature type="compositionally biased region" description="Low complexity" evidence="1">
    <location>
        <begin position="135"/>
        <end position="144"/>
    </location>
</feature>
<dbReference type="eggNOG" id="ENOG502SV31">
    <property type="taxonomic scope" value="Eukaryota"/>
</dbReference>
<sequence>MVAQVETEDDGEALLLTGYAAPMGQSDLDIAHLGMYHDPREQTESGPNGKQTKFYTFIHRPRSSRPVLPAARRSRSAEPVPPAGSASVPDSQRHTRHFSLDDEPDDQPNDSHHDHTPRSKSRTQPSKRSPSRPLSASTAATNSTVTDHDHRKKLRRHRRPEGITISPPAHMPDVLDLTSPVASPVRGPSNPRPTPHPGETRERSRAKSPNPFARLFHGLSSPRKASTQLPSSHSRSGSPTPRSRPQSPSIGVSSVPGSPRKERGRSQTCWRFFSGAAPGAASTSAGKRAAESGSGMPSEKVDGLHAHAPKRDKESGSPEKKAGVTVVAPRPLPARAIPAHMNGAGYQGVPPVRVRTSPPRLDGGNAGERESIGTEKLGRCSPLLLSFGHKGKSKERKEKETAKVEIRVVGEPIIARDYGKDRHAARPAGAIGRPYASGSHPGASTAKVHRSSTGSGSKSGKADAKAAKRLKHGSFDFERPASGGSSLEGRTKSLKDKERALEGHRGARVVDASLTANTRKHPQRIQFKSLSETEDNGLPSPLRRRGTGGSAASRAHGYSHSQTTVSASGDSAEGREAGGSWGRSHHPPRSALQQRHRHLGAFQFEPAVPYVPPSAPRDGMFASRTTGAPLANKTPKVNLVPASPFLDDSSSHSAPSTKAKSLDLGLGLAWAPSRVKEDHFLPNSHGIGLMRSKEREQVLTELRALVGDAGMQRVEKYIRRCEAGQLPLDGPSGLASRVRKVVELSPSPMHGFKSDERSRRLLIDRLVRAVQAGPVVAT</sequence>
<feature type="compositionally biased region" description="Basic and acidic residues" evidence="1">
    <location>
        <begin position="299"/>
        <end position="322"/>
    </location>
</feature>
<dbReference type="EMBL" id="KB469297">
    <property type="protein sequence ID" value="EPQ59093.1"/>
    <property type="molecule type" value="Genomic_DNA"/>
</dbReference>
<feature type="compositionally biased region" description="Polar residues" evidence="1">
    <location>
        <begin position="559"/>
        <end position="569"/>
    </location>
</feature>
<protein>
    <submittedName>
        <fullName evidence="2">Uncharacterized protein</fullName>
    </submittedName>
</protein>
<dbReference type="RefSeq" id="XP_007862173.1">
    <property type="nucleotide sequence ID" value="XM_007863982.1"/>
</dbReference>
<evidence type="ECO:0000256" key="1">
    <source>
        <dbReference type="SAM" id="MobiDB-lite"/>
    </source>
</evidence>
<dbReference type="OMA" id="HIRANSH"/>
<name>S7QIJ4_GLOTA</name>
<keyword evidence="3" id="KW-1185">Reference proteome</keyword>
<feature type="compositionally biased region" description="Basic residues" evidence="1">
    <location>
        <begin position="583"/>
        <end position="594"/>
    </location>
</feature>
<dbReference type="HOGENOM" id="CLU_412831_0_0_1"/>